<dbReference type="SUPFAM" id="SSF48371">
    <property type="entry name" value="ARM repeat"/>
    <property type="match status" value="1"/>
</dbReference>
<dbReference type="AlphaFoldDB" id="A0A8J3S9T1"/>
<gene>
    <name evidence="1" type="primary">yhaZ</name>
    <name evidence="1" type="ORF">Pro02_43110</name>
</gene>
<evidence type="ECO:0008006" key="3">
    <source>
        <dbReference type="Google" id="ProtNLM"/>
    </source>
</evidence>
<dbReference type="Proteomes" id="UP000655044">
    <property type="component" value="Unassembled WGS sequence"/>
</dbReference>
<dbReference type="InterPro" id="IPR016024">
    <property type="entry name" value="ARM-type_fold"/>
</dbReference>
<protein>
    <recommendedName>
        <fullName evidence="3">DNA alkylation repair protein</fullName>
    </recommendedName>
</protein>
<accession>A0A8J3S9T1</accession>
<dbReference type="EMBL" id="BOOI01000040">
    <property type="protein sequence ID" value="GIH85903.1"/>
    <property type="molecule type" value="Genomic_DNA"/>
</dbReference>
<name>A0A8J3S9T1_PLARO</name>
<keyword evidence="2" id="KW-1185">Reference proteome</keyword>
<proteinExistence type="predicted"/>
<evidence type="ECO:0000313" key="2">
    <source>
        <dbReference type="Proteomes" id="UP000655044"/>
    </source>
</evidence>
<organism evidence="1 2">
    <name type="scientific">Planobispora rosea</name>
    <dbReference type="NCBI Taxonomy" id="35762"/>
    <lineage>
        <taxon>Bacteria</taxon>
        <taxon>Bacillati</taxon>
        <taxon>Actinomycetota</taxon>
        <taxon>Actinomycetes</taxon>
        <taxon>Streptosporangiales</taxon>
        <taxon>Streptosporangiaceae</taxon>
        <taxon>Planobispora</taxon>
    </lineage>
</organism>
<sequence length="364" mass="39417">MGRDTLPAMAQPLKEMISIGSVSLLADGVAAAWAPFPRDRFVSEATAGLAGLELKDRVRHVARALDAALTLPFPHASGVLRDASARVRLDMWSGWPATEYVAARGLDHLDDAMAALGALTPYATGEFAVRPYLERYRDDAMKIMYGWAESADEHLRRLASEGSRPRLPWGSRVRWLMEPGPALPVLDRLRDDPSEYVRRSVANHVNDIAKDHPEVAVELLGRWRAEGGSHIEKVLRHAVRGLLRAGHPGGLELVGAAPGGGSVETLVLDGDRVAVGGRLRFTVTVRAGSPGPLVLKYAVRRDGSRRVFHLGERLADSPGQAVTVTKSHSFRPVTTRTEPPGPRVLEIVVNGAVRASASFTLTET</sequence>
<comment type="caution">
    <text evidence="1">The sequence shown here is derived from an EMBL/GenBank/DDBJ whole genome shotgun (WGS) entry which is preliminary data.</text>
</comment>
<reference evidence="1" key="1">
    <citation type="submission" date="2021-01" db="EMBL/GenBank/DDBJ databases">
        <title>Whole genome shotgun sequence of Planobispora rosea NBRC 15558.</title>
        <authorList>
            <person name="Komaki H."/>
            <person name="Tamura T."/>
        </authorList>
    </citation>
    <scope>NUCLEOTIDE SEQUENCE</scope>
    <source>
        <strain evidence="1">NBRC 15558</strain>
    </source>
</reference>
<evidence type="ECO:0000313" key="1">
    <source>
        <dbReference type="EMBL" id="GIH85903.1"/>
    </source>
</evidence>
<dbReference type="Gene3D" id="1.25.40.290">
    <property type="entry name" value="ARM repeat domains"/>
    <property type="match status" value="1"/>
</dbReference>